<accession>A0A1I8NFA2</accession>
<dbReference type="CDD" id="cd06558">
    <property type="entry name" value="crotonase-like"/>
    <property type="match status" value="1"/>
</dbReference>
<organism evidence="2">
    <name type="scientific">Musca domestica</name>
    <name type="common">House fly</name>
    <dbReference type="NCBI Taxonomy" id="7370"/>
    <lineage>
        <taxon>Eukaryota</taxon>
        <taxon>Metazoa</taxon>
        <taxon>Ecdysozoa</taxon>
        <taxon>Arthropoda</taxon>
        <taxon>Hexapoda</taxon>
        <taxon>Insecta</taxon>
        <taxon>Pterygota</taxon>
        <taxon>Neoptera</taxon>
        <taxon>Endopterygota</taxon>
        <taxon>Diptera</taxon>
        <taxon>Brachycera</taxon>
        <taxon>Muscomorpha</taxon>
        <taxon>Muscoidea</taxon>
        <taxon>Muscidae</taxon>
        <taxon>Musca</taxon>
    </lineage>
</organism>
<name>A0A1I8NFA2_MUSDO</name>
<evidence type="ECO:0008006" key="3">
    <source>
        <dbReference type="Google" id="ProtNLM"/>
    </source>
</evidence>
<dbReference type="AlphaFoldDB" id="A0A1I8NFA2"/>
<dbReference type="PANTHER" id="PTHR43802:SF1">
    <property type="entry name" value="IP11341P-RELATED"/>
    <property type="match status" value="1"/>
</dbReference>
<dbReference type="RefSeq" id="XP_011294268.2">
    <property type="nucleotide sequence ID" value="XM_011295966.3"/>
</dbReference>
<dbReference type="PANTHER" id="PTHR43802">
    <property type="entry name" value="ENOYL-COA HYDRATASE"/>
    <property type="match status" value="1"/>
</dbReference>
<comment type="similarity">
    <text evidence="1">Belongs to the enoyl-CoA hydratase/isomerase family.</text>
</comment>
<dbReference type="SUPFAM" id="SSF52096">
    <property type="entry name" value="ClpP/crotonase"/>
    <property type="match status" value="1"/>
</dbReference>
<dbReference type="Gene3D" id="3.90.226.10">
    <property type="entry name" value="2-enoyl-CoA Hydratase, Chain A, domain 1"/>
    <property type="match status" value="1"/>
</dbReference>
<sequence length="328" mass="36023">MNPCRSYVKRFVSSLTKIQINTKRDLSLGVTPKTNKEPSNDDDSILVDKDESITLIGINRAKQRNSINALTAEKLSNALAAFEADDTSPIAVLYGVGGTFCAGYDIQELEAQCEKGSLDFLLRHEGSVGPTRRHPKKPIVCGINGFCVASGLELALMCDLRVMEDTAILGFFNRRFGVPVSDGGTARLAAIVGYSRALELLESGRRIDGKEALQIGLANRLVATGTALGQAVNLAFSIVKFPQASLMSDRSCLYTNAYTRHGFRAAMQTEIMSTSKEVLTELKEGVQRFKKVDPLQPKTEGWHVKEKPIPEWERLEIANENEAKKKNT</sequence>
<dbReference type="KEGG" id="mde:101895267"/>
<dbReference type="InterPro" id="IPR001753">
    <property type="entry name" value="Enoyl-CoA_hydra/iso"/>
</dbReference>
<dbReference type="EnsemblMetazoa" id="MDOA014583-RB">
    <property type="protein sequence ID" value="MDOA014583-PB"/>
    <property type="gene ID" value="MDOA014583"/>
</dbReference>
<dbReference type="eggNOG" id="KOG1680">
    <property type="taxonomic scope" value="Eukaryota"/>
</dbReference>
<dbReference type="STRING" id="7370.A0A1I8NFA2"/>
<evidence type="ECO:0000313" key="2">
    <source>
        <dbReference type="EnsemblMetazoa" id="MDOA014583-PB"/>
    </source>
</evidence>
<protein>
    <recommendedName>
        <fullName evidence="3">Enoyl-CoA hydratase/isomerase</fullName>
    </recommendedName>
</protein>
<evidence type="ECO:0000256" key="1">
    <source>
        <dbReference type="ARBA" id="ARBA00005254"/>
    </source>
</evidence>
<dbReference type="Gene3D" id="1.10.287.2460">
    <property type="match status" value="1"/>
</dbReference>
<dbReference type="VEuPathDB" id="VectorBase:MDOMA2_015710"/>
<dbReference type="Pfam" id="PF00378">
    <property type="entry name" value="ECH_1"/>
    <property type="match status" value="1"/>
</dbReference>
<dbReference type="OrthoDB" id="448450at2759"/>
<gene>
    <name evidence="2" type="primary">101895267</name>
</gene>
<reference evidence="2" key="1">
    <citation type="submission" date="2020-05" db="UniProtKB">
        <authorList>
            <consortium name="EnsemblMetazoa"/>
        </authorList>
    </citation>
    <scope>IDENTIFICATION</scope>
    <source>
        <strain evidence="2">Aabys</strain>
    </source>
</reference>
<dbReference type="InterPro" id="IPR029045">
    <property type="entry name" value="ClpP/crotonase-like_dom_sf"/>
</dbReference>
<dbReference type="VEuPathDB" id="VectorBase:MDOA014583"/>
<proteinExistence type="inferred from homology"/>